<dbReference type="EMBL" id="JACHXU010000004">
    <property type="protein sequence ID" value="MBB3205790.1"/>
    <property type="molecule type" value="Genomic_DNA"/>
</dbReference>
<comment type="caution">
    <text evidence="2">The sequence shown here is derived from an EMBL/GenBank/DDBJ whole genome shotgun (WGS) entry which is preliminary data.</text>
</comment>
<evidence type="ECO:0000313" key="3">
    <source>
        <dbReference type="Proteomes" id="UP000536179"/>
    </source>
</evidence>
<proteinExistence type="predicted"/>
<dbReference type="AlphaFoldDB" id="A0A7W5DWM4"/>
<dbReference type="Proteomes" id="UP000536179">
    <property type="component" value="Unassembled WGS sequence"/>
</dbReference>
<reference evidence="2 3" key="1">
    <citation type="submission" date="2020-08" db="EMBL/GenBank/DDBJ databases">
        <title>Genomic Encyclopedia of Type Strains, Phase III (KMG-III): the genomes of soil and plant-associated and newly described type strains.</title>
        <authorList>
            <person name="Whitman W."/>
        </authorList>
    </citation>
    <scope>NUCLEOTIDE SEQUENCE [LARGE SCALE GENOMIC DNA]</scope>
    <source>
        <strain evidence="2 3">CECT 8075</strain>
    </source>
</reference>
<evidence type="ECO:0000313" key="2">
    <source>
        <dbReference type="EMBL" id="MBB3205790.1"/>
    </source>
</evidence>
<organism evidence="2 3">
    <name type="scientific">Aporhodopirellula rubra</name>
    <dbReference type="NCBI Taxonomy" id="980271"/>
    <lineage>
        <taxon>Bacteria</taxon>
        <taxon>Pseudomonadati</taxon>
        <taxon>Planctomycetota</taxon>
        <taxon>Planctomycetia</taxon>
        <taxon>Pirellulales</taxon>
        <taxon>Pirellulaceae</taxon>
        <taxon>Aporhodopirellula</taxon>
    </lineage>
</organism>
<sequence>MHVLPKSVWLEKRGVFEAPSRPQNRDCVFETAKLRCLQVDYTSGGWAYRGGHSGTLGLTRPVDASNDGTRDSYRFFD</sequence>
<keyword evidence="3" id="KW-1185">Reference proteome</keyword>
<feature type="region of interest" description="Disordered" evidence="1">
    <location>
        <begin position="58"/>
        <end position="77"/>
    </location>
</feature>
<accession>A0A7W5DWM4</accession>
<name>A0A7W5DWM4_9BACT</name>
<evidence type="ECO:0000256" key="1">
    <source>
        <dbReference type="SAM" id="MobiDB-lite"/>
    </source>
</evidence>
<feature type="compositionally biased region" description="Basic and acidic residues" evidence="1">
    <location>
        <begin position="68"/>
        <end position="77"/>
    </location>
</feature>
<protein>
    <submittedName>
        <fullName evidence="2">Uncharacterized protein</fullName>
    </submittedName>
</protein>
<gene>
    <name evidence="2" type="ORF">FHS27_001594</name>
</gene>